<protein>
    <submittedName>
        <fullName evidence="1">Uncharacterized protein</fullName>
    </submittedName>
</protein>
<reference evidence="1 2" key="1">
    <citation type="submission" date="2020-04" db="EMBL/GenBank/DDBJ databases">
        <title>Perkinsus olseni comparative genomics.</title>
        <authorList>
            <person name="Bogema D.R."/>
        </authorList>
    </citation>
    <scope>NUCLEOTIDE SEQUENCE [LARGE SCALE GENOMIC DNA]</scope>
    <source>
        <strain evidence="1">ATCC PRA-205</strain>
    </source>
</reference>
<evidence type="ECO:0000313" key="2">
    <source>
        <dbReference type="Proteomes" id="UP000574390"/>
    </source>
</evidence>
<evidence type="ECO:0000313" key="1">
    <source>
        <dbReference type="EMBL" id="KAF4694188.1"/>
    </source>
</evidence>
<accession>A0A7J6PDE1</accession>
<proteinExistence type="predicted"/>
<dbReference type="AlphaFoldDB" id="A0A7J6PDE1"/>
<dbReference type="EMBL" id="JABANM010035962">
    <property type="protein sequence ID" value="KAF4694188.1"/>
    <property type="molecule type" value="Genomic_DNA"/>
</dbReference>
<dbReference type="Proteomes" id="UP000574390">
    <property type="component" value="Unassembled WGS sequence"/>
</dbReference>
<organism evidence="1 2">
    <name type="scientific">Perkinsus olseni</name>
    <name type="common">Perkinsus atlanticus</name>
    <dbReference type="NCBI Taxonomy" id="32597"/>
    <lineage>
        <taxon>Eukaryota</taxon>
        <taxon>Sar</taxon>
        <taxon>Alveolata</taxon>
        <taxon>Perkinsozoa</taxon>
        <taxon>Perkinsea</taxon>
        <taxon>Perkinsida</taxon>
        <taxon>Perkinsidae</taxon>
        <taxon>Perkinsus</taxon>
    </lineage>
</organism>
<sequence length="96" mass="10322">MKAEAEELLSKIEAKEDELLSLRKEVLAVVQKILVTVEEDRSELQSVGEVVATAAAIEEDEVAAQQKEANTSEMDDVSGKGIVMFESSAPGELESA</sequence>
<gene>
    <name evidence="1" type="ORF">FOZ62_013031</name>
</gene>
<comment type="caution">
    <text evidence="1">The sequence shown here is derived from an EMBL/GenBank/DDBJ whole genome shotgun (WGS) entry which is preliminary data.</text>
</comment>
<name>A0A7J6PDE1_PEROL</name>